<dbReference type="EMBL" id="JAJOMB010000007">
    <property type="protein sequence ID" value="MCD5312432.1"/>
    <property type="molecule type" value="Genomic_DNA"/>
</dbReference>
<evidence type="ECO:0000256" key="1">
    <source>
        <dbReference type="SAM" id="MobiDB-lite"/>
    </source>
</evidence>
<feature type="chain" id="PRO_5040868387" description="Lipoprotein" evidence="2">
    <location>
        <begin position="25"/>
        <end position="279"/>
    </location>
</feature>
<dbReference type="AlphaFoldDB" id="A0A9X1SU11"/>
<accession>A0A9X1SU11</accession>
<gene>
    <name evidence="3" type="ORF">LR394_16105</name>
</gene>
<evidence type="ECO:0000256" key="2">
    <source>
        <dbReference type="SAM" id="SignalP"/>
    </source>
</evidence>
<name>A0A9X1SU11_9ACTN</name>
<sequence length="279" mass="31064">MFTRTACLLVVSALIAGCSSSPKAVEPAAERQPARTADELGELLLQSPQNEPHSARVSMTEESDTETFYTFDAWATFEDDDTTGHFRTKTFATEDTPAHHEEWIRTDSAAFKKVDEKPDPWLEHEYSPNPLLVPDVNGYARSLLEQPHVSILPDHQEDGITTTRISGQLAVEAIEYLEPRLYASLRSGDFDYIETMDVQICLDSSGRVVRFDRWLMVDSGFSAGSSSDGQSRWIYPESSHTLLRMSHFGLPFEQAAPTDDTTFPESLEGDPQTSGRPAA</sequence>
<keyword evidence="4" id="KW-1185">Reference proteome</keyword>
<keyword evidence="2" id="KW-0732">Signal</keyword>
<dbReference type="RefSeq" id="WP_231442622.1">
    <property type="nucleotide sequence ID" value="NZ_JAJOMB010000007.1"/>
</dbReference>
<protein>
    <recommendedName>
        <fullName evidence="5">Lipoprotein</fullName>
    </recommendedName>
</protein>
<feature type="signal peptide" evidence="2">
    <location>
        <begin position="1"/>
        <end position="24"/>
    </location>
</feature>
<evidence type="ECO:0008006" key="5">
    <source>
        <dbReference type="Google" id="ProtNLM"/>
    </source>
</evidence>
<evidence type="ECO:0000313" key="4">
    <source>
        <dbReference type="Proteomes" id="UP001138997"/>
    </source>
</evidence>
<evidence type="ECO:0000313" key="3">
    <source>
        <dbReference type="EMBL" id="MCD5312432.1"/>
    </source>
</evidence>
<dbReference type="PROSITE" id="PS51257">
    <property type="entry name" value="PROKAR_LIPOPROTEIN"/>
    <property type="match status" value="1"/>
</dbReference>
<comment type="caution">
    <text evidence="3">The sequence shown here is derived from an EMBL/GenBank/DDBJ whole genome shotgun (WGS) entry which is preliminary data.</text>
</comment>
<proteinExistence type="predicted"/>
<organism evidence="3 4">
    <name type="scientific">Kineosporia babensis</name>
    <dbReference type="NCBI Taxonomy" id="499548"/>
    <lineage>
        <taxon>Bacteria</taxon>
        <taxon>Bacillati</taxon>
        <taxon>Actinomycetota</taxon>
        <taxon>Actinomycetes</taxon>
        <taxon>Kineosporiales</taxon>
        <taxon>Kineosporiaceae</taxon>
        <taxon>Kineosporia</taxon>
    </lineage>
</organism>
<feature type="region of interest" description="Disordered" evidence="1">
    <location>
        <begin position="254"/>
        <end position="279"/>
    </location>
</feature>
<reference evidence="3" key="1">
    <citation type="submission" date="2021-11" db="EMBL/GenBank/DDBJ databases">
        <title>Streptomyces corallinus and Kineosporia corallina sp. nov., two new coral-derived marine actinobacteria.</title>
        <authorList>
            <person name="Buangrab K."/>
            <person name="Sutthacheep M."/>
            <person name="Yeemin T."/>
            <person name="Harunari E."/>
            <person name="Igarashi Y."/>
            <person name="Sripreechasak P."/>
            <person name="Kanchanasin P."/>
            <person name="Tanasupawat S."/>
            <person name="Phongsopitanun W."/>
        </authorList>
    </citation>
    <scope>NUCLEOTIDE SEQUENCE</scope>
    <source>
        <strain evidence="3">JCM 31032</strain>
    </source>
</reference>
<dbReference type="Proteomes" id="UP001138997">
    <property type="component" value="Unassembled WGS sequence"/>
</dbReference>